<gene>
    <name evidence="1" type="ORF">METZ01_LOCUS272256</name>
</gene>
<dbReference type="EMBL" id="UINC01078379">
    <property type="protein sequence ID" value="SVC19402.1"/>
    <property type="molecule type" value="Genomic_DNA"/>
</dbReference>
<dbReference type="AlphaFoldDB" id="A0A382K7P3"/>
<organism evidence="1">
    <name type="scientific">marine metagenome</name>
    <dbReference type="NCBI Taxonomy" id="408172"/>
    <lineage>
        <taxon>unclassified sequences</taxon>
        <taxon>metagenomes</taxon>
        <taxon>ecological metagenomes</taxon>
    </lineage>
</organism>
<protein>
    <submittedName>
        <fullName evidence="1">Uncharacterized protein</fullName>
    </submittedName>
</protein>
<evidence type="ECO:0000313" key="1">
    <source>
        <dbReference type="EMBL" id="SVC19402.1"/>
    </source>
</evidence>
<accession>A0A382K7P3</accession>
<sequence length="252" mass="28083">MRALLLTVMMLCACLFVPGCFGDEEEEVVCEDTIFLSQFDTYLCGFELDYNDSSSSSSSLTPASQITIDVTVLGDIPVDIISLRGDAYTDWATCWRFDYYEELSEFGSMGATFEGELQGDISVPYGGTEFYVILDNPESCDPPVSGTTMWEGKTPATFEGFLEGGIYSVFLQENRDVSVELVGGDEKSRFFSCEEDDTCNLYEEPGYTYLGYIYAAHSDDWEVRFSGDVTGDSDIMIQAMEVIEIDFRVSIT</sequence>
<reference evidence="1" key="1">
    <citation type="submission" date="2018-05" db="EMBL/GenBank/DDBJ databases">
        <authorList>
            <person name="Lanie J.A."/>
            <person name="Ng W.-L."/>
            <person name="Kazmierczak K.M."/>
            <person name="Andrzejewski T.M."/>
            <person name="Davidsen T.M."/>
            <person name="Wayne K.J."/>
            <person name="Tettelin H."/>
            <person name="Glass J.I."/>
            <person name="Rusch D."/>
            <person name="Podicherti R."/>
            <person name="Tsui H.-C.T."/>
            <person name="Winkler M.E."/>
        </authorList>
    </citation>
    <scope>NUCLEOTIDE SEQUENCE</scope>
</reference>
<name>A0A382K7P3_9ZZZZ</name>
<proteinExistence type="predicted"/>